<organism evidence="1 2">
    <name type="scientific">Aquabacterium soli</name>
    <dbReference type="NCBI Taxonomy" id="2493092"/>
    <lineage>
        <taxon>Bacteria</taxon>
        <taxon>Pseudomonadati</taxon>
        <taxon>Pseudomonadota</taxon>
        <taxon>Betaproteobacteria</taxon>
        <taxon>Burkholderiales</taxon>
        <taxon>Aquabacterium</taxon>
    </lineage>
</organism>
<protein>
    <recommendedName>
        <fullName evidence="3">Phosphoglycerate mutase</fullName>
    </recommendedName>
</protein>
<evidence type="ECO:0000313" key="2">
    <source>
        <dbReference type="Proteomes" id="UP000269265"/>
    </source>
</evidence>
<comment type="caution">
    <text evidence="1">The sequence shown here is derived from an EMBL/GenBank/DDBJ whole genome shotgun (WGS) entry which is preliminary data.</text>
</comment>
<keyword evidence="2" id="KW-1185">Reference proteome</keyword>
<sequence length="358" mass="39379">MPQPCVPTTDLIPPLPCTAGADHLVIPWAIGLAEPQGEAQHGLDMADALPDLPALHGLLERLTEQHWLRGDEYQLAAPHERVLASTVGWPGGDAVETGTETPPAQAPWAALWAHQDGLSASPGEAWGLMTPSHWLMGRDHLTLLHPEALALGDIESRALFDAVQPLFESEGWQMTWGAPLRWYVRHESLAGLPSASLDRVIGRNPDLWMPNHPQVRLLRRLQNEVQMLLYRHPVNDERESRRALSVNSFWLSGTGAAPSPGTGWPTWPVRVADAPHQALLLGDFPAWQAAWQALDEGPMRELSSALEVGRPVRLTLCGERHAVTLSAPDQRPGLWTTIRRALPWGRTRASAAALLREL</sequence>
<proteinExistence type="predicted"/>
<reference evidence="1 2" key="1">
    <citation type="submission" date="2018-12" db="EMBL/GenBank/DDBJ databases">
        <title>The whole draft genome of Aquabacterium sp. SJQ9.</title>
        <authorList>
            <person name="Sun L."/>
            <person name="Gao X."/>
            <person name="Chen W."/>
            <person name="Huang K."/>
        </authorList>
    </citation>
    <scope>NUCLEOTIDE SEQUENCE [LARGE SCALE GENOMIC DNA]</scope>
    <source>
        <strain evidence="1 2">SJQ9</strain>
    </source>
</reference>
<evidence type="ECO:0000313" key="1">
    <source>
        <dbReference type="EMBL" id="RRS05940.1"/>
    </source>
</evidence>
<dbReference type="EMBL" id="RSED01000002">
    <property type="protein sequence ID" value="RRS05940.1"/>
    <property type="molecule type" value="Genomic_DNA"/>
</dbReference>
<dbReference type="AlphaFoldDB" id="A0A3R8T7M1"/>
<evidence type="ECO:0008006" key="3">
    <source>
        <dbReference type="Google" id="ProtNLM"/>
    </source>
</evidence>
<dbReference type="Proteomes" id="UP000269265">
    <property type="component" value="Unassembled WGS sequence"/>
</dbReference>
<dbReference type="RefSeq" id="WP_125241847.1">
    <property type="nucleotide sequence ID" value="NZ_RSED01000002.1"/>
</dbReference>
<name>A0A3R8T7M1_9BURK</name>
<dbReference type="OrthoDB" id="5295974at2"/>
<accession>A0A3R8T7M1</accession>
<gene>
    <name evidence="1" type="ORF">EIP75_03525</name>
</gene>